<dbReference type="RefSeq" id="WP_103201528.1">
    <property type="nucleotide sequence ID" value="NZ_CVTD020000006.1"/>
</dbReference>
<feature type="transmembrane region" description="Helical" evidence="1">
    <location>
        <begin position="719"/>
        <end position="739"/>
    </location>
</feature>
<reference evidence="2 3" key="1">
    <citation type="submission" date="2015-06" db="EMBL/GenBank/DDBJ databases">
        <authorList>
            <person name="Wibberg Daniel"/>
        </authorList>
    </citation>
    <scope>NUCLEOTIDE SEQUENCE [LARGE SCALE GENOMIC DNA]</scope>
    <source>
        <strain evidence="2 3">T3/55T</strain>
    </source>
</reference>
<feature type="transmembrane region" description="Helical" evidence="1">
    <location>
        <begin position="450"/>
        <end position="471"/>
    </location>
</feature>
<feature type="transmembrane region" description="Helical" evidence="1">
    <location>
        <begin position="392"/>
        <end position="410"/>
    </location>
</feature>
<accession>A0A0H5SD43</accession>
<feature type="transmembrane region" description="Helical" evidence="1">
    <location>
        <begin position="590"/>
        <end position="610"/>
    </location>
</feature>
<protein>
    <submittedName>
        <fullName evidence="2">Putative membrane protein</fullName>
    </submittedName>
</protein>
<feature type="transmembrane region" description="Helical" evidence="1">
    <location>
        <begin position="300"/>
        <end position="324"/>
    </location>
</feature>
<feature type="transmembrane region" description="Helical" evidence="1">
    <location>
        <begin position="241"/>
        <end position="270"/>
    </location>
</feature>
<dbReference type="Proteomes" id="UP000236497">
    <property type="component" value="Unassembled WGS sequence"/>
</dbReference>
<sequence length="794" mass="92509">MRILAGELKKHIYNRTIWLLLLSFMVLSVFMFINKAKTTISGIDSKLIEYYKDIPTEDAIILARNKEKKNDLIIAYHNYRSLYQDEKLALEAFLEYADSFYGDPLLTEAVLNMENEVDVYKLYEENQQLYYLINQLEYIKSYNEFILSMDRRTKDMLKSPLFRSDKSYAYRNIIKTQSDFEKMKNIKLMIGNNSGILTFSKFIYADILLITFVFVLCYYIFSSEREQGLFRILKSTVNGHLPLIISKLISLFMLTILGFIVIYGFVIFAAHKMLGFGDLTRYIQSVSEFRDCTLALTVGEYLLCFLSIKLSAILLIALILALFFQLSNSFTLIYLLILGVSFVEYSLYIFIHPASVFNLLKYINIFSFLNTFDNFRIYTNINFFGYPLDRNLVMIASIVIAHFALAIINIKIFNLKIQVLTLPQFIGNLIHRRKKSSGSVSLFYHEFYKVFFTGKRFLVIIVLLIISYYSFDRSPLYVERKTSSYLAFINKYEGELTNEKRSLIQEEINYIKNIPNELSKLYTDYVNGNITKEEYQKEFNLLQFELEKNVGFTRFENQFNYLNSLDHSLKPGIVSEVSSDYYFNNPKRDYIYAIYVVLLVIVCVSCIFPIDLQSGMENIIRCTFFGERKLFYVKTLTATILSTVIFIWINFTKYLNLFGKYKISDLKLPVQSIQKYANIEYKISIIGLIIFVSMLTLIAVVMMTQFIILMALLLKKQSLVIICSSVIFLLPLLLGYAGLDTIKFLSISNAFQLYETLADDTLSWANALYFTAVIFITIVITLINRVIYNGVRHR</sequence>
<dbReference type="OrthoDB" id="2067239at2"/>
<feature type="transmembrane region" description="Helical" evidence="1">
    <location>
        <begin position="331"/>
        <end position="351"/>
    </location>
</feature>
<feature type="transmembrane region" description="Helical" evidence="1">
    <location>
        <begin position="685"/>
        <end position="712"/>
    </location>
</feature>
<feature type="transmembrane region" description="Helical" evidence="1">
    <location>
        <begin position="631"/>
        <end position="651"/>
    </location>
</feature>
<evidence type="ECO:0000256" key="1">
    <source>
        <dbReference type="SAM" id="Phobius"/>
    </source>
</evidence>
<evidence type="ECO:0000313" key="2">
    <source>
        <dbReference type="EMBL" id="CRZ33339.1"/>
    </source>
</evidence>
<feature type="transmembrane region" description="Helical" evidence="1">
    <location>
        <begin position="12"/>
        <end position="33"/>
    </location>
</feature>
<keyword evidence="3" id="KW-1185">Reference proteome</keyword>
<keyword evidence="1" id="KW-0812">Transmembrane</keyword>
<dbReference type="AlphaFoldDB" id="A0A0H5SD43"/>
<dbReference type="EMBL" id="CVTD020000006">
    <property type="protein sequence ID" value="CRZ33339.1"/>
    <property type="molecule type" value="Genomic_DNA"/>
</dbReference>
<keyword evidence="1" id="KW-0472">Membrane</keyword>
<evidence type="ECO:0000313" key="3">
    <source>
        <dbReference type="Proteomes" id="UP000236497"/>
    </source>
</evidence>
<name>A0A0H5SD43_HERHM</name>
<organism evidence="2 3">
    <name type="scientific">Herbinix hemicellulosilytica</name>
    <dbReference type="NCBI Taxonomy" id="1564487"/>
    <lineage>
        <taxon>Bacteria</taxon>
        <taxon>Bacillati</taxon>
        <taxon>Bacillota</taxon>
        <taxon>Clostridia</taxon>
        <taxon>Lachnospirales</taxon>
        <taxon>Lachnospiraceae</taxon>
        <taxon>Herbinix</taxon>
    </lineage>
</organism>
<proteinExistence type="predicted"/>
<feature type="transmembrane region" description="Helical" evidence="1">
    <location>
        <begin position="202"/>
        <end position="221"/>
    </location>
</feature>
<keyword evidence="1" id="KW-1133">Transmembrane helix</keyword>
<feature type="transmembrane region" description="Helical" evidence="1">
    <location>
        <begin position="767"/>
        <end position="788"/>
    </location>
</feature>
<gene>
    <name evidence="2" type="ORF">HHT355_0125</name>
</gene>